<feature type="compositionally biased region" description="Basic and acidic residues" evidence="1">
    <location>
        <begin position="52"/>
        <end position="68"/>
    </location>
</feature>
<sequence length="238" mass="25942">MKRIFAARLFAGTLALTCAAGGMYIGVPGTATAALSAAVASSSSQPQATAPRQDRKETAEPRSAKSHDGAPPIVAEAASVLRMKENELIDKLKKGVSLADVAKERGMSSDDLTAKLLQLRNARIDEAVKAGKLDAAKAEKMKQNMGRHLSYMIAEKNLLDMHSMHMHKRRDFLKPDPEQLAAMLGITEAELRRQLKSGKSLTEIAAGKGIGREQLMAKLQELMTPKLERWIDRKRSAQ</sequence>
<name>A0ABV6DKH7_9BACL</name>
<evidence type="ECO:0008006" key="5">
    <source>
        <dbReference type="Google" id="ProtNLM"/>
    </source>
</evidence>
<feature type="chain" id="PRO_5046555336" description="LysM domain-containing protein" evidence="2">
    <location>
        <begin position="34"/>
        <end position="238"/>
    </location>
</feature>
<feature type="region of interest" description="Disordered" evidence="1">
    <location>
        <begin position="41"/>
        <end position="71"/>
    </location>
</feature>
<evidence type="ECO:0000256" key="1">
    <source>
        <dbReference type="SAM" id="MobiDB-lite"/>
    </source>
</evidence>
<organism evidence="3 4">
    <name type="scientific">Paenibacillus chartarius</name>
    <dbReference type="NCBI Taxonomy" id="747481"/>
    <lineage>
        <taxon>Bacteria</taxon>
        <taxon>Bacillati</taxon>
        <taxon>Bacillota</taxon>
        <taxon>Bacilli</taxon>
        <taxon>Bacillales</taxon>
        <taxon>Paenibacillaceae</taxon>
        <taxon>Paenibacillus</taxon>
    </lineage>
</organism>
<protein>
    <recommendedName>
        <fullName evidence="5">LysM domain-containing protein</fullName>
    </recommendedName>
</protein>
<dbReference type="EMBL" id="JBHLWN010000046">
    <property type="protein sequence ID" value="MFC0213158.1"/>
    <property type="molecule type" value="Genomic_DNA"/>
</dbReference>
<evidence type="ECO:0000313" key="3">
    <source>
        <dbReference type="EMBL" id="MFC0213158.1"/>
    </source>
</evidence>
<evidence type="ECO:0000256" key="2">
    <source>
        <dbReference type="SAM" id="SignalP"/>
    </source>
</evidence>
<dbReference type="Proteomes" id="UP001589776">
    <property type="component" value="Unassembled WGS sequence"/>
</dbReference>
<gene>
    <name evidence="3" type="ORF">ACFFK0_11950</name>
</gene>
<comment type="caution">
    <text evidence="3">The sequence shown here is derived from an EMBL/GenBank/DDBJ whole genome shotgun (WGS) entry which is preliminary data.</text>
</comment>
<keyword evidence="4" id="KW-1185">Reference proteome</keyword>
<keyword evidence="2" id="KW-0732">Signal</keyword>
<dbReference type="RefSeq" id="WP_377470420.1">
    <property type="nucleotide sequence ID" value="NZ_JBHLWN010000046.1"/>
</dbReference>
<proteinExistence type="predicted"/>
<feature type="compositionally biased region" description="Low complexity" evidence="1">
    <location>
        <begin position="41"/>
        <end position="51"/>
    </location>
</feature>
<evidence type="ECO:0000313" key="4">
    <source>
        <dbReference type="Proteomes" id="UP001589776"/>
    </source>
</evidence>
<feature type="signal peptide" evidence="2">
    <location>
        <begin position="1"/>
        <end position="33"/>
    </location>
</feature>
<reference evidence="3 4" key="1">
    <citation type="submission" date="2024-09" db="EMBL/GenBank/DDBJ databases">
        <authorList>
            <person name="Sun Q."/>
            <person name="Mori K."/>
        </authorList>
    </citation>
    <scope>NUCLEOTIDE SEQUENCE [LARGE SCALE GENOMIC DNA]</scope>
    <source>
        <strain evidence="3 4">CCM 7759</strain>
    </source>
</reference>
<accession>A0ABV6DKH7</accession>